<feature type="compositionally biased region" description="Polar residues" evidence="1">
    <location>
        <begin position="1"/>
        <end position="12"/>
    </location>
</feature>
<protein>
    <submittedName>
        <fullName evidence="2">Uncharacterized protein</fullName>
    </submittedName>
</protein>
<evidence type="ECO:0000256" key="1">
    <source>
        <dbReference type="SAM" id="MobiDB-lite"/>
    </source>
</evidence>
<name>A0A6A6F6B8_9PEZI</name>
<sequence length="153" mass="17437">MSRPHQNSSKDSVTPRGGILATPRTESIQSQRRRNEAAEVLQSYEQLSWYAYQRCETLAQTRIHFRCIVAGINPEQEDLNVYWREDFTPRASETLRQSTSARRGKEKIDSERGADSKETPLDVSHSTSTIAKDKTIARPSSSATRNRIAEREL</sequence>
<proteinExistence type="predicted"/>
<gene>
    <name evidence="2" type="ORF">CERZMDRAFT_107598</name>
</gene>
<dbReference type="OrthoDB" id="5372011at2759"/>
<reference evidence="2" key="1">
    <citation type="journal article" date="2020" name="Stud. Mycol.">
        <title>101 Dothideomycetes genomes: a test case for predicting lifestyles and emergence of pathogens.</title>
        <authorList>
            <person name="Haridas S."/>
            <person name="Albert R."/>
            <person name="Binder M."/>
            <person name="Bloem J."/>
            <person name="Labutti K."/>
            <person name="Salamov A."/>
            <person name="Andreopoulos B."/>
            <person name="Baker S."/>
            <person name="Barry K."/>
            <person name="Bills G."/>
            <person name="Bluhm B."/>
            <person name="Cannon C."/>
            <person name="Castanera R."/>
            <person name="Culley D."/>
            <person name="Daum C."/>
            <person name="Ezra D."/>
            <person name="Gonzalez J."/>
            <person name="Henrissat B."/>
            <person name="Kuo A."/>
            <person name="Liang C."/>
            <person name="Lipzen A."/>
            <person name="Lutzoni F."/>
            <person name="Magnuson J."/>
            <person name="Mondo S."/>
            <person name="Nolan M."/>
            <person name="Ohm R."/>
            <person name="Pangilinan J."/>
            <person name="Park H.-J."/>
            <person name="Ramirez L."/>
            <person name="Alfaro M."/>
            <person name="Sun H."/>
            <person name="Tritt A."/>
            <person name="Yoshinaga Y."/>
            <person name="Zwiers L.-H."/>
            <person name="Turgeon B."/>
            <person name="Goodwin S."/>
            <person name="Spatafora J."/>
            <person name="Crous P."/>
            <person name="Grigoriev I."/>
        </authorList>
    </citation>
    <scope>NUCLEOTIDE SEQUENCE</scope>
    <source>
        <strain evidence="2">SCOH1-5</strain>
    </source>
</reference>
<accession>A0A6A6F6B8</accession>
<evidence type="ECO:0000313" key="3">
    <source>
        <dbReference type="Proteomes" id="UP000799539"/>
    </source>
</evidence>
<feature type="region of interest" description="Disordered" evidence="1">
    <location>
        <begin position="1"/>
        <end position="33"/>
    </location>
</feature>
<organism evidence="2 3">
    <name type="scientific">Cercospora zeae-maydis SCOH1-5</name>
    <dbReference type="NCBI Taxonomy" id="717836"/>
    <lineage>
        <taxon>Eukaryota</taxon>
        <taxon>Fungi</taxon>
        <taxon>Dikarya</taxon>
        <taxon>Ascomycota</taxon>
        <taxon>Pezizomycotina</taxon>
        <taxon>Dothideomycetes</taxon>
        <taxon>Dothideomycetidae</taxon>
        <taxon>Mycosphaerellales</taxon>
        <taxon>Mycosphaerellaceae</taxon>
        <taxon>Cercospora</taxon>
    </lineage>
</organism>
<dbReference type="AlphaFoldDB" id="A0A6A6F6B8"/>
<evidence type="ECO:0000313" key="2">
    <source>
        <dbReference type="EMBL" id="KAF2207867.1"/>
    </source>
</evidence>
<dbReference type="Proteomes" id="UP000799539">
    <property type="component" value="Unassembled WGS sequence"/>
</dbReference>
<dbReference type="EMBL" id="ML992699">
    <property type="protein sequence ID" value="KAF2207867.1"/>
    <property type="molecule type" value="Genomic_DNA"/>
</dbReference>
<feature type="region of interest" description="Disordered" evidence="1">
    <location>
        <begin position="90"/>
        <end position="153"/>
    </location>
</feature>
<keyword evidence="3" id="KW-1185">Reference proteome</keyword>
<feature type="compositionally biased region" description="Basic and acidic residues" evidence="1">
    <location>
        <begin position="106"/>
        <end position="120"/>
    </location>
</feature>